<evidence type="ECO:0000313" key="1">
    <source>
        <dbReference type="EMBL" id="JAD61674.1"/>
    </source>
</evidence>
<reference evidence="1" key="2">
    <citation type="journal article" date="2015" name="Data Brief">
        <title>Shoot transcriptome of the giant reed, Arundo donax.</title>
        <authorList>
            <person name="Barrero R.A."/>
            <person name="Guerrero F.D."/>
            <person name="Moolhuijzen P."/>
            <person name="Goolsby J.A."/>
            <person name="Tidwell J."/>
            <person name="Bellgard S.E."/>
            <person name="Bellgard M.I."/>
        </authorList>
    </citation>
    <scope>NUCLEOTIDE SEQUENCE</scope>
    <source>
        <tissue evidence="1">Shoot tissue taken approximately 20 cm above the soil surface</tissue>
    </source>
</reference>
<sequence length="39" mass="4837">MDKHVTMRISCHQLSPQSLFRILYFLFPSFFHSLYQCKW</sequence>
<proteinExistence type="predicted"/>
<protein>
    <submittedName>
        <fullName evidence="1">Uncharacterized protein</fullName>
    </submittedName>
</protein>
<dbReference type="AlphaFoldDB" id="A0A0A9BCK3"/>
<accession>A0A0A9BCK3</accession>
<name>A0A0A9BCK3_ARUDO</name>
<organism evidence="1">
    <name type="scientific">Arundo donax</name>
    <name type="common">Giant reed</name>
    <name type="synonym">Donax arundinaceus</name>
    <dbReference type="NCBI Taxonomy" id="35708"/>
    <lineage>
        <taxon>Eukaryota</taxon>
        <taxon>Viridiplantae</taxon>
        <taxon>Streptophyta</taxon>
        <taxon>Embryophyta</taxon>
        <taxon>Tracheophyta</taxon>
        <taxon>Spermatophyta</taxon>
        <taxon>Magnoliopsida</taxon>
        <taxon>Liliopsida</taxon>
        <taxon>Poales</taxon>
        <taxon>Poaceae</taxon>
        <taxon>PACMAD clade</taxon>
        <taxon>Arundinoideae</taxon>
        <taxon>Arundineae</taxon>
        <taxon>Arundo</taxon>
    </lineage>
</organism>
<reference evidence="1" key="1">
    <citation type="submission" date="2014-09" db="EMBL/GenBank/DDBJ databases">
        <authorList>
            <person name="Magalhaes I.L.F."/>
            <person name="Oliveira U."/>
            <person name="Santos F.R."/>
            <person name="Vidigal T.H.D.A."/>
            <person name="Brescovit A.D."/>
            <person name="Santos A.J."/>
        </authorList>
    </citation>
    <scope>NUCLEOTIDE SEQUENCE</scope>
    <source>
        <tissue evidence="1">Shoot tissue taken approximately 20 cm above the soil surface</tissue>
    </source>
</reference>
<dbReference type="EMBL" id="GBRH01236221">
    <property type="protein sequence ID" value="JAD61674.1"/>
    <property type="molecule type" value="Transcribed_RNA"/>
</dbReference>